<dbReference type="RefSeq" id="WP_408159873.1">
    <property type="nucleotide sequence ID" value="NZ_JAQQFM010000009.1"/>
</dbReference>
<protein>
    <submittedName>
        <fullName evidence="1">Uncharacterized protein</fullName>
    </submittedName>
</protein>
<accession>A0ABW9ACL3</accession>
<dbReference type="Proteomes" id="UP001629246">
    <property type="component" value="Unassembled WGS sequence"/>
</dbReference>
<name>A0ABW9ACL3_9BURK</name>
<dbReference type="EMBL" id="JAQQFM010000009">
    <property type="protein sequence ID" value="MFL9926658.1"/>
    <property type="molecule type" value="Genomic_DNA"/>
</dbReference>
<keyword evidence="2" id="KW-1185">Reference proteome</keyword>
<proteinExistence type="predicted"/>
<reference evidence="1 2" key="1">
    <citation type="journal article" date="2024" name="Chem. Sci.">
        <title>Discovery of megapolipeptins by genome mining of a Burkholderiales bacteria collection.</title>
        <authorList>
            <person name="Paulo B.S."/>
            <person name="Recchia M.J.J."/>
            <person name="Lee S."/>
            <person name="Fergusson C.H."/>
            <person name="Romanowski S.B."/>
            <person name="Hernandez A."/>
            <person name="Krull N."/>
            <person name="Liu D.Y."/>
            <person name="Cavanagh H."/>
            <person name="Bos A."/>
            <person name="Gray C.A."/>
            <person name="Murphy B.T."/>
            <person name="Linington R.G."/>
            <person name="Eustaquio A.S."/>
        </authorList>
    </citation>
    <scope>NUCLEOTIDE SEQUENCE [LARGE SCALE GENOMIC DNA]</scope>
    <source>
        <strain evidence="1 2">RL21-008-BIB-A</strain>
    </source>
</reference>
<organism evidence="1 2">
    <name type="scientific">Herbaspirillum lusitanum</name>
    <dbReference type="NCBI Taxonomy" id="213312"/>
    <lineage>
        <taxon>Bacteria</taxon>
        <taxon>Pseudomonadati</taxon>
        <taxon>Pseudomonadota</taxon>
        <taxon>Betaproteobacteria</taxon>
        <taxon>Burkholderiales</taxon>
        <taxon>Oxalobacteraceae</taxon>
        <taxon>Herbaspirillum</taxon>
    </lineage>
</organism>
<gene>
    <name evidence="1" type="ORF">PQR62_20455</name>
</gene>
<comment type="caution">
    <text evidence="1">The sequence shown here is derived from an EMBL/GenBank/DDBJ whole genome shotgun (WGS) entry which is preliminary data.</text>
</comment>
<evidence type="ECO:0000313" key="1">
    <source>
        <dbReference type="EMBL" id="MFL9926658.1"/>
    </source>
</evidence>
<evidence type="ECO:0000313" key="2">
    <source>
        <dbReference type="Proteomes" id="UP001629246"/>
    </source>
</evidence>
<sequence length="123" mass="13927">MINALSGELRLNGKAAAYVGRWTLAGEILEWHLNGKEYRIESGADLSRSIESFLKILGKREFGDRLELHACLTCKKFVMSGMAREMGRGQRGMCELHKIGVEVCFLCSDYEKNLMMRTDIPKP</sequence>